<proteinExistence type="predicted"/>
<evidence type="ECO:0000313" key="1">
    <source>
        <dbReference type="EMBL" id="EEN78711.1"/>
    </source>
</evidence>
<dbReference type="HOGENOM" id="CLU_3301281_0_0_9"/>
<dbReference type="EMBL" id="ACIZ01000162">
    <property type="protein sequence ID" value="EEN78711.1"/>
    <property type="molecule type" value="Genomic_DNA"/>
</dbReference>
<evidence type="ECO:0000313" key="2">
    <source>
        <dbReference type="Proteomes" id="UP000004525"/>
    </source>
</evidence>
<reference evidence="1" key="1">
    <citation type="submission" date="2009-01" db="EMBL/GenBank/DDBJ databases">
        <authorList>
            <person name="Qin X."/>
            <person name="Bachman B."/>
            <person name="Battles P."/>
            <person name="Bell A."/>
            <person name="Bess C."/>
            <person name="Bickham C."/>
            <person name="Chaboub L."/>
            <person name="Chen D."/>
            <person name="Coyle M."/>
            <person name="Deiros D.R."/>
            <person name="Dinh H."/>
            <person name="Forbes L."/>
            <person name="Fowler G."/>
            <person name="Francisco L."/>
            <person name="Fu Q."/>
            <person name="Gubbala S."/>
            <person name="Hale W."/>
            <person name="Han Y."/>
            <person name="Hemphill L."/>
            <person name="Highlander S.K."/>
            <person name="Hirani K."/>
            <person name="Hogues M."/>
            <person name="Jackson L."/>
            <person name="Jakkamsetti A."/>
            <person name="Javaid M."/>
            <person name="Jiang H."/>
            <person name="Korchina V."/>
            <person name="Kovar C."/>
            <person name="Lara F."/>
            <person name="Lee S."/>
            <person name="Mata R."/>
            <person name="Mathew T."/>
            <person name="Moen C."/>
            <person name="Morales K."/>
            <person name="Munidasa M."/>
            <person name="Nazareth L."/>
            <person name="Ngo R."/>
            <person name="Nguyen L."/>
            <person name="Okwuonu G."/>
            <person name="Ongeri F."/>
            <person name="Patil S."/>
            <person name="Petrosino J."/>
            <person name="Pham C."/>
            <person name="Pham P."/>
            <person name="Pu L.-L."/>
            <person name="Puazo M."/>
            <person name="Raj R."/>
            <person name="Reid J."/>
            <person name="Rouhana J."/>
            <person name="Saada N."/>
            <person name="Shang Y."/>
            <person name="Simmons D."/>
            <person name="Thornton R."/>
            <person name="Warren J."/>
            <person name="Weissenberger G."/>
            <person name="Zhang J."/>
            <person name="Zhang L."/>
            <person name="Zhou C."/>
            <person name="Zhu D."/>
            <person name="Muzny D."/>
            <person name="Worley K."/>
            <person name="Gibbs R."/>
        </authorList>
    </citation>
    <scope>NUCLEOTIDE SEQUENCE [LARGE SCALE GENOMIC DNA]</scope>
    <source>
        <strain evidence="1">LMS2-1</strain>
    </source>
</reference>
<feature type="non-terminal residue" evidence="1">
    <location>
        <position position="40"/>
    </location>
</feature>
<name>C2K1X1_LACRM</name>
<dbReference type="Proteomes" id="UP000004525">
    <property type="component" value="Unassembled WGS sequence"/>
</dbReference>
<accession>C2K1X1</accession>
<comment type="caution">
    <text evidence="1">The sequence shown here is derived from an EMBL/GenBank/DDBJ whole genome shotgun (WGS) entry which is preliminary data.</text>
</comment>
<gene>
    <name evidence="1" type="ORF">HMPREF0539_3156</name>
</gene>
<sequence length="40" mass="4753">MAKERPSRPRPLMLRFLTGLAHALLKRVHRRRSRSVRTSN</sequence>
<dbReference type="AlphaFoldDB" id="C2K1X1"/>
<organism evidence="1 2">
    <name type="scientific">Lacticaseibacillus rhamnosus (strain LMS2-1)</name>
    <dbReference type="NCBI Taxonomy" id="525361"/>
    <lineage>
        <taxon>Bacteria</taxon>
        <taxon>Bacillati</taxon>
        <taxon>Bacillota</taxon>
        <taxon>Bacilli</taxon>
        <taxon>Lactobacillales</taxon>
        <taxon>Lactobacillaceae</taxon>
        <taxon>Lacticaseibacillus</taxon>
    </lineage>
</organism>
<keyword evidence="2" id="KW-1185">Reference proteome</keyword>
<dbReference type="NCBIfam" id="NF040517">
    <property type="entry name" value="Lacto_Palin_RP2"/>
    <property type="match status" value="1"/>
</dbReference>
<dbReference type="AntiFam" id="ANF00267">
    <property type="entry name" value="DNA repeat translations related to WP_015765070.1"/>
</dbReference>
<protein>
    <submittedName>
        <fullName evidence="1">Uncharacterized protein</fullName>
    </submittedName>
</protein>